<evidence type="ECO:0000313" key="2">
    <source>
        <dbReference type="EMBL" id="CAK6969232.1"/>
    </source>
</evidence>
<evidence type="ECO:0000256" key="1">
    <source>
        <dbReference type="SAM" id="MobiDB-lite"/>
    </source>
</evidence>
<dbReference type="Proteomes" id="UP001314229">
    <property type="component" value="Unassembled WGS sequence"/>
</dbReference>
<feature type="region of interest" description="Disordered" evidence="1">
    <location>
        <begin position="1"/>
        <end position="120"/>
    </location>
</feature>
<name>A0AAV1PBH6_SCOSC</name>
<sequence>MHSPARNLLDVEEGSLVTGAVDPPLLSVEEDVSGASEEENGEYLTKPEEVSSILDTLPSEGDGELDGPVETSPDSVVQSQRAAETPVAVLDAGGDLDVVEPGQSIRHSSRQRQPPKRLQYTGLGNPLISVVQTLFHSLADAYGESFTSPVSHSPACSRVQ</sequence>
<dbReference type="AlphaFoldDB" id="A0AAV1PBH6"/>
<evidence type="ECO:0000313" key="3">
    <source>
        <dbReference type="Proteomes" id="UP001314229"/>
    </source>
</evidence>
<feature type="non-terminal residue" evidence="2">
    <location>
        <position position="160"/>
    </location>
</feature>
<keyword evidence="3" id="KW-1185">Reference proteome</keyword>
<dbReference type="EMBL" id="CAWUFR010000133">
    <property type="protein sequence ID" value="CAK6969232.1"/>
    <property type="molecule type" value="Genomic_DNA"/>
</dbReference>
<organism evidence="2 3">
    <name type="scientific">Scomber scombrus</name>
    <name type="common">Atlantic mackerel</name>
    <name type="synonym">Scomber vernalis</name>
    <dbReference type="NCBI Taxonomy" id="13677"/>
    <lineage>
        <taxon>Eukaryota</taxon>
        <taxon>Metazoa</taxon>
        <taxon>Chordata</taxon>
        <taxon>Craniata</taxon>
        <taxon>Vertebrata</taxon>
        <taxon>Euteleostomi</taxon>
        <taxon>Actinopterygii</taxon>
        <taxon>Neopterygii</taxon>
        <taxon>Teleostei</taxon>
        <taxon>Neoteleostei</taxon>
        <taxon>Acanthomorphata</taxon>
        <taxon>Pelagiaria</taxon>
        <taxon>Scombriformes</taxon>
        <taxon>Scombridae</taxon>
        <taxon>Scomber</taxon>
    </lineage>
</organism>
<comment type="caution">
    <text evidence="2">The sequence shown here is derived from an EMBL/GenBank/DDBJ whole genome shotgun (WGS) entry which is preliminary data.</text>
</comment>
<feature type="compositionally biased region" description="Polar residues" evidence="1">
    <location>
        <begin position="72"/>
        <end position="82"/>
    </location>
</feature>
<protein>
    <submittedName>
        <fullName evidence="2">PREDICTED: uncharacterized protein LOC106511710</fullName>
    </submittedName>
</protein>
<accession>A0AAV1PBH6</accession>
<proteinExistence type="predicted"/>
<reference evidence="2 3" key="1">
    <citation type="submission" date="2024-01" db="EMBL/GenBank/DDBJ databases">
        <authorList>
            <person name="Alioto T."/>
            <person name="Alioto T."/>
            <person name="Gomez Garrido J."/>
        </authorList>
    </citation>
    <scope>NUCLEOTIDE SEQUENCE [LARGE SCALE GENOMIC DNA]</scope>
</reference>
<gene>
    <name evidence="2" type="ORF">FSCOSCO3_A011676</name>
</gene>
<feature type="compositionally biased region" description="Acidic residues" evidence="1">
    <location>
        <begin position="28"/>
        <end position="41"/>
    </location>
</feature>